<evidence type="ECO:0000313" key="2">
    <source>
        <dbReference type="EMBL" id="GGB68964.1"/>
    </source>
</evidence>
<organism evidence="2 3">
    <name type="scientific">Henriciella pelagia</name>
    <dbReference type="NCBI Taxonomy" id="1977912"/>
    <lineage>
        <taxon>Bacteria</taxon>
        <taxon>Pseudomonadati</taxon>
        <taxon>Pseudomonadota</taxon>
        <taxon>Alphaproteobacteria</taxon>
        <taxon>Hyphomonadales</taxon>
        <taxon>Hyphomonadaceae</taxon>
        <taxon>Henriciella</taxon>
    </lineage>
</organism>
<keyword evidence="1" id="KW-1133">Transmembrane helix</keyword>
<evidence type="ECO:0008006" key="4">
    <source>
        <dbReference type="Google" id="ProtNLM"/>
    </source>
</evidence>
<feature type="transmembrane region" description="Helical" evidence="1">
    <location>
        <begin position="6"/>
        <end position="26"/>
    </location>
</feature>
<comment type="caution">
    <text evidence="2">The sequence shown here is derived from an EMBL/GenBank/DDBJ whole genome shotgun (WGS) entry which is preliminary data.</text>
</comment>
<keyword evidence="3" id="KW-1185">Reference proteome</keyword>
<dbReference type="RefSeq" id="WP_084392935.1">
    <property type="nucleotide sequence ID" value="NZ_BMKF01000002.1"/>
</dbReference>
<protein>
    <recommendedName>
        <fullName evidence="4">DoxX family protein</fullName>
    </recommendedName>
</protein>
<dbReference type="EMBL" id="BMKF01000002">
    <property type="protein sequence ID" value="GGB68964.1"/>
    <property type="molecule type" value="Genomic_DNA"/>
</dbReference>
<reference evidence="3" key="1">
    <citation type="journal article" date="2019" name="Int. J. Syst. Evol. Microbiol.">
        <title>The Global Catalogue of Microorganisms (GCM) 10K type strain sequencing project: providing services to taxonomists for standard genome sequencing and annotation.</title>
        <authorList>
            <consortium name="The Broad Institute Genomics Platform"/>
            <consortium name="The Broad Institute Genome Sequencing Center for Infectious Disease"/>
            <person name="Wu L."/>
            <person name="Ma J."/>
        </authorList>
    </citation>
    <scope>NUCLEOTIDE SEQUENCE [LARGE SCALE GENOMIC DNA]</scope>
    <source>
        <strain evidence="3">CGMCC 1.15928</strain>
    </source>
</reference>
<evidence type="ECO:0000313" key="3">
    <source>
        <dbReference type="Proteomes" id="UP000628854"/>
    </source>
</evidence>
<accession>A0ABQ1JKE7</accession>
<gene>
    <name evidence="2" type="ORF">GCM10011503_16980</name>
</gene>
<keyword evidence="1" id="KW-0812">Transmembrane</keyword>
<keyword evidence="1" id="KW-0472">Membrane</keyword>
<proteinExistence type="predicted"/>
<sequence>MLIRRLAGVVGIVVAAWMLWETVNPVMRQISFGSDFGTELLNPPTTLLRFIATPLMIIGGVAAALNVRGGAYLFTAGALVFAVLTGALVGSRADYTLWRDEAVLAPFLMVICGVLVFTHRN</sequence>
<feature type="transmembrane region" description="Helical" evidence="1">
    <location>
        <begin position="71"/>
        <end position="90"/>
    </location>
</feature>
<evidence type="ECO:0000256" key="1">
    <source>
        <dbReference type="SAM" id="Phobius"/>
    </source>
</evidence>
<feature type="transmembrane region" description="Helical" evidence="1">
    <location>
        <begin position="102"/>
        <end position="119"/>
    </location>
</feature>
<feature type="transmembrane region" description="Helical" evidence="1">
    <location>
        <begin position="47"/>
        <end position="65"/>
    </location>
</feature>
<name>A0ABQ1JKE7_9PROT</name>
<dbReference type="Proteomes" id="UP000628854">
    <property type="component" value="Unassembled WGS sequence"/>
</dbReference>